<dbReference type="AlphaFoldDB" id="A0A3N0WWB6"/>
<comment type="similarity">
    <text evidence="1">Belongs to the pectinesterase family.</text>
</comment>
<dbReference type="InterPro" id="IPR000070">
    <property type="entry name" value="Pectinesterase_cat"/>
</dbReference>
<dbReference type="SUPFAM" id="SSF51126">
    <property type="entry name" value="Pectin lyase-like"/>
    <property type="match status" value="1"/>
</dbReference>
<dbReference type="GO" id="GO:0009279">
    <property type="term" value="C:cell outer membrane"/>
    <property type="evidence" value="ECO:0007669"/>
    <property type="project" value="TreeGrafter"/>
</dbReference>
<proteinExistence type="inferred from homology"/>
<keyword evidence="4" id="KW-0732">Signal</keyword>
<dbReference type="GO" id="GO:0030599">
    <property type="term" value="F:pectinesterase activity"/>
    <property type="evidence" value="ECO:0007669"/>
    <property type="project" value="InterPro"/>
</dbReference>
<dbReference type="GO" id="GO:0042545">
    <property type="term" value="P:cell wall modification"/>
    <property type="evidence" value="ECO:0007669"/>
    <property type="project" value="InterPro"/>
</dbReference>
<dbReference type="InterPro" id="IPR011050">
    <property type="entry name" value="Pectin_lyase_fold/virulence"/>
</dbReference>
<comment type="caution">
    <text evidence="6">The sequence shown here is derived from an EMBL/GenBank/DDBJ whole genome shotgun (WGS) entry which is preliminary data.</text>
</comment>
<feature type="chain" id="PRO_5018338143" description="Pectinesterase catalytic domain-containing protein" evidence="4">
    <location>
        <begin position="22"/>
        <end position="1056"/>
    </location>
</feature>
<dbReference type="Pfam" id="PF01095">
    <property type="entry name" value="Pectinesterase"/>
    <property type="match status" value="1"/>
</dbReference>
<evidence type="ECO:0000259" key="5">
    <source>
        <dbReference type="Pfam" id="PF01095"/>
    </source>
</evidence>
<name>A0A3N0WWB6_9FLAO</name>
<dbReference type="Proteomes" id="UP000270224">
    <property type="component" value="Unassembled WGS sequence"/>
</dbReference>
<protein>
    <recommendedName>
        <fullName evidence="5">Pectinesterase catalytic domain-containing protein</fullName>
    </recommendedName>
</protein>
<reference evidence="7" key="2">
    <citation type="submission" date="2018-11" db="EMBL/GenBank/DDBJ databases">
        <title>Proposal to divide the Flavobacteriaceae and reorganize its genera based on Amino Acid Identity values calculated from whole genome sequences.</title>
        <authorList>
            <person name="Nicholson A.C."/>
            <person name="Gulvik C.A."/>
            <person name="Whitney A.M."/>
            <person name="Humrighouse B.W."/>
            <person name="Bell M."/>
            <person name="Holmens B."/>
            <person name="Steigerwalt A."/>
            <person name="Villarma A."/>
            <person name="Sheth M."/>
            <person name="Batra D."/>
            <person name="Pryor J."/>
            <person name="Bernardet J.-F."/>
            <person name="Hugo C."/>
            <person name="Kampfer P."/>
            <person name="Newman J."/>
            <person name="Mcquiston J.R."/>
        </authorList>
    </citation>
    <scope>NUCLEOTIDE SEQUENCE [LARGE SCALE GENOMIC DNA]</scope>
    <source>
        <strain evidence="7">H3056</strain>
    </source>
</reference>
<evidence type="ECO:0000256" key="4">
    <source>
        <dbReference type="SAM" id="SignalP"/>
    </source>
</evidence>
<dbReference type="EMBL" id="RJUG01000003">
    <property type="protein sequence ID" value="ROI09041.1"/>
    <property type="molecule type" value="Genomic_DNA"/>
</dbReference>
<feature type="domain" description="Pectinesterase catalytic" evidence="5">
    <location>
        <begin position="747"/>
        <end position="946"/>
    </location>
</feature>
<evidence type="ECO:0000313" key="6">
    <source>
        <dbReference type="EMBL" id="ROI09041.1"/>
    </source>
</evidence>
<evidence type="ECO:0000313" key="7">
    <source>
        <dbReference type="Proteomes" id="UP000270224"/>
    </source>
</evidence>
<sequence length="1056" mass="113756">MWKKLLLLAANFLVGTSIVFAQQKTDVWDFGASQLNTETYINKLTETTINAWYSVAPGTSNITLPTGFVAGELTWTGGTNDRLRTSNLNLTRYDNNLGAGLAAGYTGRLYVNATAAVGRFFTLTLNEDDEVTIVANSDANGLLNFVYETDPTLQTEQVATTVSPVAYKFVAKNAGKYKIFESISKPSYYQIQRKAASYTAVSGEVTASGTALPTDFSLRFTNEAGKTWTAPVTNGKYSLNLPVAHLYKLALGNANGYVITEGETLQLAATSATHNVTLAQVNLHKVSGKISGLSAESEIEKLSLVFTPDGNVTSAYQPKPVINAAAATYYVNLEENTSYTVSARGVNDDEILNNKLTIAAADLVSDITFSAKLKFTVAIKADDLNSTQLNQLKVTFTNINEAGYQYTFTDLGKISLRNGTYSVLTSGLDEFPLEMKCTSFLTINNNSATKELKFLPVQNWSFDDKVITSATPFYKGLAFSGNILNEILKGHLVAQSGASLAVPVNPGEKLVISYYYAANFSIDNSAAIVSSSGSTSKVETAEYIYQGTSPGNIIITTAGLTYFTNIAKSKVVAYSPVLTVGSGKDFSTINEALTAISQMVRTSTERVTVLIDPGNYEEMLVIKDTNITLKNASATPSIDLANKGVDIDPNAVRITSYYGVGYNYYSQGSDNKWNADALEINKANGFTNYTNVSGTTNGSYWNATVVISADNFEAENIIFENSFNQYISAKEANDVLVNVGTKGERPKIAGDVSVQNKSFVERAAALAVANNTDKVFLKNCRVVGRQDSFFGGTNARVAVYKGVMMGAVDYIFGPMTAVFYQTKFAMNTSDVAGDISYLTAPQQLGGRGFLLYECTIGSAVPGTETASAYRAKPGFFGRPWAATTGEAVIYKATVETSDFPGAVGSSLIAPAGWLNTLSGTSDRVYEYQSIELSGVNNAGNRESWSKVLTTPFLPDGTEITLFNFTKGNDNWDPFKLVILAAERANFSSSVKIFSHDGLVYVTQVKAPTAVKVYGMNGVLTKIFSTKSDLSFRLPLGVYIVTAESSEGLKSVKLLSK</sequence>
<evidence type="ECO:0000256" key="2">
    <source>
        <dbReference type="ARBA" id="ARBA00022801"/>
    </source>
</evidence>
<keyword evidence="3" id="KW-0063">Aspartyl esterase</keyword>
<evidence type="ECO:0000256" key="3">
    <source>
        <dbReference type="ARBA" id="ARBA00023085"/>
    </source>
</evidence>
<dbReference type="OrthoDB" id="1208312at2"/>
<dbReference type="PANTHER" id="PTHR31321">
    <property type="entry name" value="ACYL-COA THIOESTER HYDROLASE YBHC-RELATED"/>
    <property type="match status" value="1"/>
</dbReference>
<feature type="signal peptide" evidence="4">
    <location>
        <begin position="1"/>
        <end position="21"/>
    </location>
</feature>
<evidence type="ECO:0000256" key="1">
    <source>
        <dbReference type="ARBA" id="ARBA00008891"/>
    </source>
</evidence>
<organism evidence="6 7">
    <name type="scientific">Kaistella daneshvariae</name>
    <dbReference type="NCBI Taxonomy" id="2487074"/>
    <lineage>
        <taxon>Bacteria</taxon>
        <taxon>Pseudomonadati</taxon>
        <taxon>Bacteroidota</taxon>
        <taxon>Flavobacteriia</taxon>
        <taxon>Flavobacteriales</taxon>
        <taxon>Weeksellaceae</taxon>
        <taxon>Chryseobacterium group</taxon>
        <taxon>Kaistella</taxon>
    </lineage>
</organism>
<accession>A0A3N0WWB6</accession>
<keyword evidence="2" id="KW-0378">Hydrolase</keyword>
<reference evidence="7" key="1">
    <citation type="submission" date="2018-11" db="EMBL/GenBank/DDBJ databases">
        <title>Proposal to divide the Flavobacteriaceae and reorganize its genera based on Amino Acid Identity values calculated from whole genome sequences.</title>
        <authorList>
            <person name="Nicholson A.C."/>
            <person name="Gulvik C.A."/>
            <person name="Whitney A.M."/>
            <person name="Humrighouse B.W."/>
            <person name="Bell M."/>
            <person name="Holmes B."/>
            <person name="Steigerwalt A."/>
            <person name="Villarma A."/>
            <person name="Sheth M."/>
            <person name="Batra D."/>
            <person name="Pryor J."/>
            <person name="Bernardet J.-F."/>
            <person name="Hugo C."/>
            <person name="Kampfer P."/>
            <person name="Newman J."/>
            <person name="Mcquiston J.R."/>
        </authorList>
    </citation>
    <scope>NUCLEOTIDE SEQUENCE [LARGE SCALE GENOMIC DNA]</scope>
    <source>
        <strain evidence="7">H3056</strain>
    </source>
</reference>
<dbReference type="RefSeq" id="WP_123265623.1">
    <property type="nucleotide sequence ID" value="NZ_RJUG01000003.1"/>
</dbReference>
<dbReference type="PANTHER" id="PTHR31321:SF57">
    <property type="entry name" value="PECTINESTERASE 53-RELATED"/>
    <property type="match status" value="1"/>
</dbReference>
<dbReference type="Gene3D" id="2.160.20.10">
    <property type="entry name" value="Single-stranded right-handed beta-helix, Pectin lyase-like"/>
    <property type="match status" value="1"/>
</dbReference>
<gene>
    <name evidence="6" type="ORF">EGI11_06395</name>
</gene>
<dbReference type="InterPro" id="IPR012334">
    <property type="entry name" value="Pectin_lyas_fold"/>
</dbReference>